<dbReference type="PANTHER" id="PTHR46797:SF1">
    <property type="entry name" value="METHYLPHOSPHONATE SYNTHASE"/>
    <property type="match status" value="1"/>
</dbReference>
<dbReference type="PROSITE" id="PS50943">
    <property type="entry name" value="HTH_CROC1"/>
    <property type="match status" value="1"/>
</dbReference>
<proteinExistence type="predicted"/>
<dbReference type="RefSeq" id="WP_242374618.1">
    <property type="nucleotide sequence ID" value="NZ_JAKRKC020000001.1"/>
</dbReference>
<dbReference type="PANTHER" id="PTHR46797">
    <property type="entry name" value="HTH-TYPE TRANSCRIPTIONAL REGULATOR"/>
    <property type="match status" value="1"/>
</dbReference>
<name>A0ABT0FQR1_9ACTN</name>
<reference evidence="3 4" key="1">
    <citation type="submission" date="2022-04" db="EMBL/GenBank/DDBJ databases">
        <title>Genome draft of Actinomadura sp. ATCC 31491.</title>
        <authorList>
            <person name="Shi X."/>
            <person name="Du Y."/>
        </authorList>
    </citation>
    <scope>NUCLEOTIDE SEQUENCE [LARGE SCALE GENOMIC DNA]</scope>
    <source>
        <strain evidence="3 4">ATCC 31491</strain>
    </source>
</reference>
<keyword evidence="4" id="KW-1185">Reference proteome</keyword>
<accession>A0ABT0FQR1</accession>
<organism evidence="3 4">
    <name type="scientific">Actinomadura luzonensis</name>
    <dbReference type="NCBI Taxonomy" id="2805427"/>
    <lineage>
        <taxon>Bacteria</taxon>
        <taxon>Bacillati</taxon>
        <taxon>Actinomycetota</taxon>
        <taxon>Actinomycetes</taxon>
        <taxon>Streptosporangiales</taxon>
        <taxon>Thermomonosporaceae</taxon>
        <taxon>Actinomadura</taxon>
    </lineage>
</organism>
<comment type="caution">
    <text evidence="3">The sequence shown here is derived from an EMBL/GenBank/DDBJ whole genome shotgun (WGS) entry which is preliminary data.</text>
</comment>
<evidence type="ECO:0000313" key="4">
    <source>
        <dbReference type="Proteomes" id="UP001317259"/>
    </source>
</evidence>
<evidence type="ECO:0000256" key="1">
    <source>
        <dbReference type="ARBA" id="ARBA00023125"/>
    </source>
</evidence>
<dbReference type="SUPFAM" id="SSF47413">
    <property type="entry name" value="lambda repressor-like DNA-binding domains"/>
    <property type="match status" value="1"/>
</dbReference>
<protein>
    <submittedName>
        <fullName evidence="3">Helix-turn-helix domain-containing protein</fullName>
    </submittedName>
</protein>
<dbReference type="Proteomes" id="UP001317259">
    <property type="component" value="Unassembled WGS sequence"/>
</dbReference>
<feature type="domain" description="HTH cro/C1-type" evidence="2">
    <location>
        <begin position="18"/>
        <end position="72"/>
    </location>
</feature>
<gene>
    <name evidence="3" type="ORF">MF672_010655</name>
</gene>
<dbReference type="InterPro" id="IPR001387">
    <property type="entry name" value="Cro/C1-type_HTH"/>
</dbReference>
<dbReference type="InterPro" id="IPR010982">
    <property type="entry name" value="Lambda_DNA-bd_dom_sf"/>
</dbReference>
<keyword evidence="1" id="KW-0238">DNA-binding</keyword>
<evidence type="ECO:0000313" key="3">
    <source>
        <dbReference type="EMBL" id="MCK2214246.1"/>
    </source>
</evidence>
<dbReference type="InterPro" id="IPR050807">
    <property type="entry name" value="TransReg_Diox_bact_type"/>
</dbReference>
<evidence type="ECO:0000259" key="2">
    <source>
        <dbReference type="PROSITE" id="PS50943"/>
    </source>
</evidence>
<dbReference type="Gene3D" id="1.10.260.40">
    <property type="entry name" value="lambda repressor-like DNA-binding domains"/>
    <property type="match status" value="1"/>
</dbReference>
<dbReference type="Pfam" id="PF01381">
    <property type="entry name" value="HTH_3"/>
    <property type="match status" value="1"/>
</dbReference>
<dbReference type="SMART" id="SM00530">
    <property type="entry name" value="HTH_XRE"/>
    <property type="match status" value="1"/>
</dbReference>
<sequence length="95" mass="10250">MSTITPRRRALYQNPAAVRRHRILAGLTQMALAARAEVTDAHVSKIENGKSSVSPEVLARIANELGCKVTDLLAPELQPQQSAAFSVADEKVSAR</sequence>
<dbReference type="EMBL" id="JAKRKC020000001">
    <property type="protein sequence ID" value="MCK2214246.1"/>
    <property type="molecule type" value="Genomic_DNA"/>
</dbReference>
<dbReference type="CDD" id="cd00093">
    <property type="entry name" value="HTH_XRE"/>
    <property type="match status" value="1"/>
</dbReference>